<accession>A0A3P1SQZ0</accession>
<dbReference type="InterPro" id="IPR052156">
    <property type="entry name" value="BCAA_Transport_ATP-bd_LivF"/>
</dbReference>
<keyword evidence="4 6" id="KW-0067">ATP-binding</keyword>
<evidence type="ECO:0000256" key="5">
    <source>
        <dbReference type="ARBA" id="ARBA00022970"/>
    </source>
</evidence>
<dbReference type="PROSITE" id="PS50893">
    <property type="entry name" value="ABC_TRANSPORTER_2"/>
    <property type="match status" value="1"/>
</dbReference>
<dbReference type="EMBL" id="RQXV01000004">
    <property type="protein sequence ID" value="RRC99641.1"/>
    <property type="molecule type" value="Genomic_DNA"/>
</dbReference>
<evidence type="ECO:0000256" key="6">
    <source>
        <dbReference type="PIRNR" id="PIRNR039137"/>
    </source>
</evidence>
<reference evidence="8 9" key="1">
    <citation type="submission" date="2018-11" db="EMBL/GenBank/DDBJ databases">
        <title>The draft genome sequence of Amphritea balenae JAMM 1525T.</title>
        <authorList>
            <person name="Fang Z."/>
            <person name="Zhang Y."/>
            <person name="Han X."/>
        </authorList>
    </citation>
    <scope>NUCLEOTIDE SEQUENCE [LARGE SCALE GENOMIC DNA]</scope>
    <source>
        <strain evidence="8 9">JAMM 1525</strain>
    </source>
</reference>
<name>A0A3P1SQZ0_9GAMM</name>
<dbReference type="GO" id="GO:0015658">
    <property type="term" value="F:branched-chain amino acid transmembrane transporter activity"/>
    <property type="evidence" value="ECO:0007669"/>
    <property type="project" value="UniProtKB-UniRule"/>
</dbReference>
<dbReference type="SMART" id="SM00382">
    <property type="entry name" value="AAA"/>
    <property type="match status" value="1"/>
</dbReference>
<dbReference type="PANTHER" id="PTHR43820">
    <property type="entry name" value="HIGH-AFFINITY BRANCHED-CHAIN AMINO ACID TRANSPORT ATP-BINDING PROTEIN LIVF"/>
    <property type="match status" value="1"/>
</dbReference>
<dbReference type="GO" id="GO:0015807">
    <property type="term" value="P:L-amino acid transport"/>
    <property type="evidence" value="ECO:0007669"/>
    <property type="project" value="UniProtKB-ARBA"/>
</dbReference>
<dbReference type="GO" id="GO:0005524">
    <property type="term" value="F:ATP binding"/>
    <property type="evidence" value="ECO:0007669"/>
    <property type="project" value="UniProtKB-UniRule"/>
</dbReference>
<dbReference type="PANTHER" id="PTHR43820:SF4">
    <property type="entry name" value="HIGH-AFFINITY BRANCHED-CHAIN AMINO ACID TRANSPORT ATP-BINDING PROTEIN LIVF"/>
    <property type="match status" value="1"/>
</dbReference>
<comment type="caution">
    <text evidence="8">The sequence shown here is derived from an EMBL/GenBank/DDBJ whole genome shotgun (WGS) entry which is preliminary data.</text>
</comment>
<dbReference type="InterPro" id="IPR003439">
    <property type="entry name" value="ABC_transporter-like_ATP-bd"/>
</dbReference>
<comment type="similarity">
    <text evidence="1 6">Belongs to the ABC transporter superfamily.</text>
</comment>
<evidence type="ECO:0000256" key="2">
    <source>
        <dbReference type="ARBA" id="ARBA00022448"/>
    </source>
</evidence>
<dbReference type="InterPro" id="IPR017871">
    <property type="entry name" value="ABC_transporter-like_CS"/>
</dbReference>
<dbReference type="GO" id="GO:0015695">
    <property type="term" value="P:organic cation transport"/>
    <property type="evidence" value="ECO:0007669"/>
    <property type="project" value="UniProtKB-ARBA"/>
</dbReference>
<dbReference type="AlphaFoldDB" id="A0A3P1SQZ0"/>
<dbReference type="InterPro" id="IPR003593">
    <property type="entry name" value="AAA+_ATPase"/>
</dbReference>
<dbReference type="InterPro" id="IPR027417">
    <property type="entry name" value="P-loop_NTPase"/>
</dbReference>
<feature type="domain" description="ABC transporter" evidence="7">
    <location>
        <begin position="2"/>
        <end position="233"/>
    </location>
</feature>
<evidence type="ECO:0000313" key="8">
    <source>
        <dbReference type="EMBL" id="RRC99641.1"/>
    </source>
</evidence>
<evidence type="ECO:0000256" key="1">
    <source>
        <dbReference type="ARBA" id="ARBA00005417"/>
    </source>
</evidence>
<proteinExistence type="inferred from homology"/>
<evidence type="ECO:0000256" key="4">
    <source>
        <dbReference type="ARBA" id="ARBA00022840"/>
    </source>
</evidence>
<keyword evidence="5 6" id="KW-0029">Amino-acid transport</keyword>
<evidence type="ECO:0000256" key="3">
    <source>
        <dbReference type="ARBA" id="ARBA00022741"/>
    </source>
</evidence>
<evidence type="ECO:0000259" key="7">
    <source>
        <dbReference type="PROSITE" id="PS50893"/>
    </source>
</evidence>
<dbReference type="InterPro" id="IPR030660">
    <property type="entry name" value="ABC_branched_ATPase_LivF/BraG"/>
</dbReference>
<dbReference type="PIRSF" id="PIRSF039137">
    <property type="entry name" value="ABC_branched_ATPase"/>
    <property type="match status" value="1"/>
</dbReference>
<dbReference type="RefSeq" id="WP_124925831.1">
    <property type="nucleotide sequence ID" value="NZ_BMOH01000006.1"/>
</dbReference>
<keyword evidence="9" id="KW-1185">Reference proteome</keyword>
<keyword evidence="2 6" id="KW-0813">Transport</keyword>
<dbReference type="CDD" id="cd03224">
    <property type="entry name" value="ABC_TM1139_LivF_branched"/>
    <property type="match status" value="1"/>
</dbReference>
<dbReference type="OrthoDB" id="9776369at2"/>
<organism evidence="8 9">
    <name type="scientific">Amphritea balenae</name>
    <dbReference type="NCBI Taxonomy" id="452629"/>
    <lineage>
        <taxon>Bacteria</taxon>
        <taxon>Pseudomonadati</taxon>
        <taxon>Pseudomonadota</taxon>
        <taxon>Gammaproteobacteria</taxon>
        <taxon>Oceanospirillales</taxon>
        <taxon>Oceanospirillaceae</taxon>
        <taxon>Amphritea</taxon>
    </lineage>
</organism>
<dbReference type="FunFam" id="3.40.50.300:FF:000341">
    <property type="entry name" value="High-affinity branched-chain amino acid transport ATP-binding protein"/>
    <property type="match status" value="1"/>
</dbReference>
<evidence type="ECO:0000313" key="9">
    <source>
        <dbReference type="Proteomes" id="UP000267535"/>
    </source>
</evidence>
<dbReference type="GO" id="GO:0015804">
    <property type="term" value="P:neutral amino acid transport"/>
    <property type="evidence" value="ECO:0007669"/>
    <property type="project" value="UniProtKB-ARBA"/>
</dbReference>
<dbReference type="Pfam" id="PF00005">
    <property type="entry name" value="ABC_tran"/>
    <property type="match status" value="1"/>
</dbReference>
<dbReference type="Gene3D" id="3.40.50.300">
    <property type="entry name" value="P-loop containing nucleotide triphosphate hydrolases"/>
    <property type="match status" value="1"/>
</dbReference>
<gene>
    <name evidence="8" type="ORF">EHS89_09075</name>
</gene>
<dbReference type="Proteomes" id="UP000267535">
    <property type="component" value="Unassembled WGS sequence"/>
</dbReference>
<dbReference type="SUPFAM" id="SSF52540">
    <property type="entry name" value="P-loop containing nucleoside triphosphate hydrolases"/>
    <property type="match status" value="1"/>
</dbReference>
<keyword evidence="3 6" id="KW-0547">Nucleotide-binding</keyword>
<dbReference type="GO" id="GO:0016887">
    <property type="term" value="F:ATP hydrolysis activity"/>
    <property type="evidence" value="ECO:0007669"/>
    <property type="project" value="InterPro"/>
</dbReference>
<dbReference type="PROSITE" id="PS00211">
    <property type="entry name" value="ABC_TRANSPORTER_1"/>
    <property type="match status" value="1"/>
</dbReference>
<dbReference type="GO" id="GO:0003333">
    <property type="term" value="P:amino acid transmembrane transport"/>
    <property type="evidence" value="ECO:0007669"/>
    <property type="project" value="UniProtKB-ARBA"/>
</dbReference>
<protein>
    <recommendedName>
        <fullName evidence="6">High-affinity branched-chain amino acid transport ATP-binding protein</fullName>
    </recommendedName>
</protein>
<sequence>MLQINNVNTHYGPIQALHDVSINIEEGEIVTLIGANGAGKTTLMMTICGDPQASSGTVTFCGEEINKLNTPDIMRKGLAIVPEGRRVFSGMTVEENLFMGSYFRSKEEAQKTAAHVLELFPRLEERYKQRAGTMSGGEQQMLAIGRALMSKPRLLLLDEPSLGLAPIIIQQIFDIIQKLRDEGVTIFLVEQNANQALRIADRGYVLENGRVIKTDSGANLLTDEAVQQAYLGG</sequence>